<gene>
    <name evidence="3" type="ORF">SAMN06264868_10130</name>
</gene>
<keyword evidence="4" id="KW-1185">Reference proteome</keyword>
<evidence type="ECO:0000256" key="1">
    <source>
        <dbReference type="PROSITE-ProRule" id="PRU00339"/>
    </source>
</evidence>
<dbReference type="Proteomes" id="UP001157947">
    <property type="component" value="Unassembled WGS sequence"/>
</dbReference>
<proteinExistence type="predicted"/>
<evidence type="ECO:0000313" key="3">
    <source>
        <dbReference type="EMBL" id="SMP00234.1"/>
    </source>
</evidence>
<dbReference type="SUPFAM" id="SSF53448">
    <property type="entry name" value="Nucleotide-diphospho-sugar transferases"/>
    <property type="match status" value="1"/>
</dbReference>
<dbReference type="InterPro" id="IPR018222">
    <property type="entry name" value="Nuclear_transport_factor_2_euk"/>
</dbReference>
<evidence type="ECO:0000313" key="4">
    <source>
        <dbReference type="Proteomes" id="UP001157947"/>
    </source>
</evidence>
<comment type="caution">
    <text evidence="3">The sequence shown here is derived from an EMBL/GenBank/DDBJ whole genome shotgun (WGS) entry which is preliminary data.</text>
</comment>
<dbReference type="AlphaFoldDB" id="A0AA45WI58"/>
<sequence length="406" mass="47660">MFSVAILNLYNDNQKLQKNLDIIQESMEIDNLDKIVIVGKKPEDINTELDVEYLEINSDNKAFLRNKALEKIDSEYTLWLSDFSELDDFTIDELVEVANEYKDADIIYPNSVYKNLQGDKSINMYPDFYGREKDILQTLSIENFLPEFGVLTKNQTVKDFNEDFDDFEFYEKIYKNLNNLKLKCSDISFITINEKDSFIDTSYRAKAIRDLLEIYDLKEIFKNINWEDENSALATAYTIIGDRLSNYYDFFNATEFYRKALLSFHNKHTLKQLIKAYVYMGLFDKAKELVSQEQGLNQDEIKAITQEISQAEQIINLLEKSVLENKLDDVLSMINEVIQYYKGAMIYNILGVIFYYKQDLINSYRFFHKAFTMNPIDEDILRNLVDLAKLTGNEEKVKKLVKRLIG</sequence>
<dbReference type="PROSITE" id="PS50005">
    <property type="entry name" value="TPR"/>
    <property type="match status" value="1"/>
</dbReference>
<protein>
    <recommendedName>
        <fullName evidence="2">NTF2 domain-containing protein</fullName>
    </recommendedName>
</protein>
<keyword evidence="1" id="KW-0802">TPR repeat</keyword>
<dbReference type="InterPro" id="IPR029044">
    <property type="entry name" value="Nucleotide-diphossugar_trans"/>
</dbReference>
<reference evidence="3" key="1">
    <citation type="submission" date="2017-05" db="EMBL/GenBank/DDBJ databases">
        <authorList>
            <person name="Varghese N."/>
            <person name="Submissions S."/>
        </authorList>
    </citation>
    <scope>NUCLEOTIDE SEQUENCE</scope>
    <source>
        <strain evidence="3">DSM 18763</strain>
    </source>
</reference>
<dbReference type="RefSeq" id="WP_265133722.1">
    <property type="nucleotide sequence ID" value="NZ_FXTX01000001.1"/>
</dbReference>
<dbReference type="InterPro" id="IPR011990">
    <property type="entry name" value="TPR-like_helical_dom_sf"/>
</dbReference>
<dbReference type="InterPro" id="IPR019734">
    <property type="entry name" value="TPR_rpt"/>
</dbReference>
<dbReference type="PROSITE" id="PS50177">
    <property type="entry name" value="NTF2_DOMAIN"/>
    <property type="match status" value="1"/>
</dbReference>
<feature type="domain" description="NTF2" evidence="2">
    <location>
        <begin position="239"/>
        <end position="390"/>
    </location>
</feature>
<name>A0AA45WI58_9AQUI</name>
<dbReference type="Gene3D" id="1.25.40.10">
    <property type="entry name" value="Tetratricopeptide repeat domain"/>
    <property type="match status" value="1"/>
</dbReference>
<feature type="repeat" description="TPR" evidence="1">
    <location>
        <begin position="344"/>
        <end position="377"/>
    </location>
</feature>
<evidence type="ECO:0000259" key="2">
    <source>
        <dbReference type="PROSITE" id="PS50177"/>
    </source>
</evidence>
<accession>A0AA45WI58</accession>
<dbReference type="SUPFAM" id="SSF48452">
    <property type="entry name" value="TPR-like"/>
    <property type="match status" value="1"/>
</dbReference>
<dbReference type="EMBL" id="FXTX01000001">
    <property type="protein sequence ID" value="SMP00234.1"/>
    <property type="molecule type" value="Genomic_DNA"/>
</dbReference>
<organism evidence="3 4">
    <name type="scientific">Venenivibrio stagnispumantis</name>
    <dbReference type="NCBI Taxonomy" id="407998"/>
    <lineage>
        <taxon>Bacteria</taxon>
        <taxon>Pseudomonadati</taxon>
        <taxon>Aquificota</taxon>
        <taxon>Aquificia</taxon>
        <taxon>Aquificales</taxon>
        <taxon>Hydrogenothermaceae</taxon>
        <taxon>Venenivibrio</taxon>
    </lineage>
</organism>